<feature type="disulfide bond" evidence="7">
    <location>
        <begin position="477"/>
        <end position="489"/>
    </location>
</feature>
<feature type="disulfide bond" evidence="7">
    <location>
        <begin position="592"/>
        <end position="606"/>
    </location>
</feature>
<feature type="disulfide bond" evidence="7">
    <location>
        <begin position="537"/>
        <end position="551"/>
    </location>
</feature>
<reference evidence="10 11" key="2">
    <citation type="submission" date="2016-08" db="EMBL/GenBank/DDBJ databases">
        <title>Pervasive Adenine N6-methylation of Active Genes in Fungi.</title>
        <authorList>
            <consortium name="DOE Joint Genome Institute"/>
            <person name="Mondo S.J."/>
            <person name="Dannebaum R.O."/>
            <person name="Kuo R.C."/>
            <person name="Labutti K."/>
            <person name="Haridas S."/>
            <person name="Kuo A."/>
            <person name="Salamov A."/>
            <person name="Ahrendt S.R."/>
            <person name="Lipzen A."/>
            <person name="Sullivan W."/>
            <person name="Andreopoulos W.B."/>
            <person name="Clum A."/>
            <person name="Lindquist E."/>
            <person name="Daum C."/>
            <person name="Ramamoorthy G.K."/>
            <person name="Gryganskyi A."/>
            <person name="Culley D."/>
            <person name="Magnuson J.K."/>
            <person name="James T.Y."/>
            <person name="O'Malley M.A."/>
            <person name="Stajich J.E."/>
            <person name="Spatafora J.W."/>
            <person name="Visel A."/>
            <person name="Grigoriev I.V."/>
        </authorList>
    </citation>
    <scope>NUCLEOTIDE SEQUENCE [LARGE SCALE GENOMIC DNA]</scope>
    <source>
        <strain evidence="11">finn</strain>
    </source>
</reference>
<comment type="caution">
    <text evidence="7">Lacks conserved residue(s) required for the propagation of feature annotation.</text>
</comment>
<gene>
    <name evidence="10" type="ORF">BCR36DRAFT_579287</name>
</gene>
<dbReference type="InterPro" id="IPR036861">
    <property type="entry name" value="Endochitinase-like_sf"/>
</dbReference>
<evidence type="ECO:0000313" key="10">
    <source>
        <dbReference type="EMBL" id="ORX61267.1"/>
    </source>
</evidence>
<dbReference type="AlphaFoldDB" id="A0A1Y1VPC3"/>
<dbReference type="GO" id="GO:0046872">
    <property type="term" value="F:metal ion binding"/>
    <property type="evidence" value="ECO:0007669"/>
    <property type="project" value="UniProtKB-KW"/>
</dbReference>
<keyword evidence="11" id="KW-1185">Reference proteome</keyword>
<evidence type="ECO:0000256" key="7">
    <source>
        <dbReference type="PROSITE-ProRule" id="PRU00261"/>
    </source>
</evidence>
<dbReference type="InterPro" id="IPR018371">
    <property type="entry name" value="Chitin-binding_1_CS"/>
</dbReference>
<reference evidence="10 11" key="1">
    <citation type="submission" date="2016-08" db="EMBL/GenBank/DDBJ databases">
        <title>Genomes of anaerobic fungi encode conserved fungal cellulosomes for biomass hydrolysis.</title>
        <authorList>
            <consortium name="DOE Joint Genome Institute"/>
            <person name="Haitjema C.H."/>
            <person name="Gilmore S.P."/>
            <person name="Henske J.K."/>
            <person name="Solomon K.V."/>
            <person name="De Groot R."/>
            <person name="Kuo A."/>
            <person name="Mondo S.J."/>
            <person name="Salamov A.A."/>
            <person name="Labutti K."/>
            <person name="Zhao Z."/>
            <person name="Chiniquy J."/>
            <person name="Barry K."/>
            <person name="Brewer H.M."/>
            <person name="Purvine S.O."/>
            <person name="Wright A.T."/>
            <person name="Boxma B."/>
            <person name="Van Alen T."/>
            <person name="Hackstein J.H."/>
            <person name="Baker S.E."/>
            <person name="Grigoriev I.V."/>
            <person name="O'Malley M.A."/>
        </authorList>
    </citation>
    <scope>NUCLEOTIDE SEQUENCE [LARGE SCALE GENOMIC DNA]</scope>
    <source>
        <strain evidence="11">finn</strain>
    </source>
</reference>
<dbReference type="Pfam" id="PF00187">
    <property type="entry name" value="Chitin_bind_1"/>
    <property type="match status" value="4"/>
</dbReference>
<feature type="signal peptide" evidence="8">
    <location>
        <begin position="1"/>
        <end position="24"/>
    </location>
</feature>
<keyword evidence="5" id="KW-0378">Hydrolase</keyword>
<dbReference type="PROSITE" id="PS50941">
    <property type="entry name" value="CHIT_BIND_I_2"/>
    <property type="match status" value="4"/>
</dbReference>
<sequence>MRKFSIKQLLKCILFTSIISAISADNNDSYLKNISFNRGKIFSKTDYNVAKFNMIISQENFDILKESANIVYENEDDEPKVNGTIIININNDSGNKMDAQYKIGGQSTRGSKKMNFNVKLDKKKLGRKDLRLRSAMIDPSFLRIKISTDIINRMGLNSISSSFADVFVNNEYMGLYALIDVYKKSWVKEYYNLDKDPSYKIFKCRDENSDLTINNINTCADEDEDNPDSSALQAFVEAINDKKKTLDELTEIMDVDLFIKSWIFEWLVGSVDHMLVNGKNYYLLKYKNVWIPLIYDFDANFGNDINEQFKTLYGNKNPAEVKFDKWYTNRYIVDKLTKGNNEKVFLNHLQDIIDNAFNPDLLFPHIDSLKSWIGSYIKKDRTPNENGELPGRINVQNKKRALPASEFKDYTYEDYEKNSEYTAVGTAEGLKKWIKLRYKFVCHHYNIKCKSEILSYDNTKNNKKSKDGQCGSDHGKCPNGYCCSKYGYCGKTERYCSISKGCQSEFGECSTKKTSETVASTEGKCGSGYGKCSNGYCCSKYGYCGKTERYCSISKGCQSEFGECSTKKTSETVASTEGKCGSDHGKCPNGYCCSKYGYCGKTERYCSISKGCQSEFGECSTKKTSETVASTEGKCGSGYGKCPESYCCSKYGWCGKSPDYCKMDRGCQRKYGLCK</sequence>
<evidence type="ECO:0000313" key="11">
    <source>
        <dbReference type="Proteomes" id="UP000193719"/>
    </source>
</evidence>
<feature type="chain" id="PRO_5012033530" description="Chitin-binding type-1 domain-containing protein" evidence="8">
    <location>
        <begin position="25"/>
        <end position="675"/>
    </location>
</feature>
<evidence type="ECO:0000256" key="6">
    <source>
        <dbReference type="ARBA" id="ARBA00023277"/>
    </source>
</evidence>
<dbReference type="SUPFAM" id="SSF57016">
    <property type="entry name" value="Plant lectins/antimicrobial peptides"/>
    <property type="match status" value="4"/>
</dbReference>
<dbReference type="Gene3D" id="3.30.60.10">
    <property type="entry name" value="Endochitinase-like"/>
    <property type="match status" value="4"/>
</dbReference>
<dbReference type="Proteomes" id="UP000193719">
    <property type="component" value="Unassembled WGS sequence"/>
</dbReference>
<dbReference type="InterPro" id="IPR001002">
    <property type="entry name" value="Chitin-bd_1"/>
</dbReference>
<dbReference type="SMART" id="SM00270">
    <property type="entry name" value="ChtBD1"/>
    <property type="match status" value="4"/>
</dbReference>
<feature type="domain" description="Chitin-binding type-1" evidence="9">
    <location>
        <begin position="632"/>
        <end position="675"/>
    </location>
</feature>
<evidence type="ECO:0000256" key="1">
    <source>
        <dbReference type="ARBA" id="ARBA00001941"/>
    </source>
</evidence>
<dbReference type="CDD" id="cd00035">
    <property type="entry name" value="ChtBD1"/>
    <property type="match status" value="4"/>
</dbReference>
<dbReference type="Pfam" id="PF08757">
    <property type="entry name" value="CotH"/>
    <property type="match status" value="1"/>
</dbReference>
<dbReference type="PROSITE" id="PS00026">
    <property type="entry name" value="CHIT_BIND_I_1"/>
    <property type="match status" value="3"/>
</dbReference>
<accession>A0A1Y1VPC3</accession>
<evidence type="ECO:0000256" key="4">
    <source>
        <dbReference type="ARBA" id="ARBA00022729"/>
    </source>
</evidence>
<dbReference type="GO" id="GO:0008061">
    <property type="term" value="F:chitin binding"/>
    <property type="evidence" value="ECO:0007669"/>
    <property type="project" value="UniProtKB-UniRule"/>
</dbReference>
<evidence type="ECO:0000256" key="2">
    <source>
        <dbReference type="ARBA" id="ARBA00022669"/>
    </source>
</evidence>
<evidence type="ECO:0000259" key="9">
    <source>
        <dbReference type="PROSITE" id="PS50941"/>
    </source>
</evidence>
<keyword evidence="2 7" id="KW-0147">Chitin-binding</keyword>
<protein>
    <recommendedName>
        <fullName evidence="9">Chitin-binding type-1 domain-containing protein</fullName>
    </recommendedName>
</protein>
<keyword evidence="6" id="KW-0119">Carbohydrate metabolism</keyword>
<dbReference type="OrthoDB" id="2145706at2759"/>
<dbReference type="PANTHER" id="PTHR46471:SF2">
    <property type="entry name" value="CHITIN DEACETYLASE-RELATED"/>
    <property type="match status" value="1"/>
</dbReference>
<feature type="disulfide bond" evidence="7">
    <location>
        <begin position="482"/>
        <end position="496"/>
    </location>
</feature>
<dbReference type="EMBL" id="MCFH01000001">
    <property type="protein sequence ID" value="ORX61267.1"/>
    <property type="molecule type" value="Genomic_DNA"/>
</dbReference>
<evidence type="ECO:0000256" key="8">
    <source>
        <dbReference type="SAM" id="SignalP"/>
    </source>
</evidence>
<keyword evidence="4 8" id="KW-0732">Signal</keyword>
<feature type="domain" description="Chitin-binding type-1" evidence="9">
    <location>
        <begin position="577"/>
        <end position="621"/>
    </location>
</feature>
<feature type="disulfide bond" evidence="7">
    <location>
        <begin position="532"/>
        <end position="544"/>
    </location>
</feature>
<evidence type="ECO:0000256" key="3">
    <source>
        <dbReference type="ARBA" id="ARBA00022723"/>
    </source>
</evidence>
<dbReference type="GO" id="GO:0016787">
    <property type="term" value="F:hydrolase activity"/>
    <property type="evidence" value="ECO:0007669"/>
    <property type="project" value="UniProtKB-KW"/>
</dbReference>
<keyword evidence="3" id="KW-0479">Metal-binding</keyword>
<feature type="domain" description="Chitin-binding type-1" evidence="9">
    <location>
        <begin position="522"/>
        <end position="566"/>
    </location>
</feature>
<comment type="cofactor">
    <cofactor evidence="1">
        <name>Co(2+)</name>
        <dbReference type="ChEBI" id="CHEBI:48828"/>
    </cofactor>
</comment>
<organism evidence="10 11">
    <name type="scientific">Piromyces finnis</name>
    <dbReference type="NCBI Taxonomy" id="1754191"/>
    <lineage>
        <taxon>Eukaryota</taxon>
        <taxon>Fungi</taxon>
        <taxon>Fungi incertae sedis</taxon>
        <taxon>Chytridiomycota</taxon>
        <taxon>Chytridiomycota incertae sedis</taxon>
        <taxon>Neocallimastigomycetes</taxon>
        <taxon>Neocallimastigales</taxon>
        <taxon>Neocallimastigaceae</taxon>
        <taxon>Piromyces</taxon>
    </lineage>
</organism>
<feature type="disulfide bond" evidence="7">
    <location>
        <begin position="587"/>
        <end position="599"/>
    </location>
</feature>
<evidence type="ECO:0000256" key="5">
    <source>
        <dbReference type="ARBA" id="ARBA00022801"/>
    </source>
</evidence>
<feature type="disulfide bond" evidence="7">
    <location>
        <begin position="642"/>
        <end position="654"/>
    </location>
</feature>
<keyword evidence="7" id="KW-1015">Disulfide bond</keyword>
<dbReference type="InterPro" id="IPR014867">
    <property type="entry name" value="Spore_coat_CotH_CotH2/3/7"/>
</dbReference>
<feature type="disulfide bond" evidence="7">
    <location>
        <begin position="647"/>
        <end position="661"/>
    </location>
</feature>
<dbReference type="STRING" id="1754191.A0A1Y1VPC3"/>
<dbReference type="PANTHER" id="PTHR46471">
    <property type="entry name" value="CHITIN DEACETYLASE"/>
    <property type="match status" value="1"/>
</dbReference>
<name>A0A1Y1VPC3_9FUNG</name>
<comment type="caution">
    <text evidence="10">The sequence shown here is derived from an EMBL/GenBank/DDBJ whole genome shotgun (WGS) entry which is preliminary data.</text>
</comment>
<proteinExistence type="predicted"/>
<feature type="domain" description="Chitin-binding type-1" evidence="9">
    <location>
        <begin position="467"/>
        <end position="511"/>
    </location>
</feature>